<evidence type="ECO:0008006" key="4">
    <source>
        <dbReference type="Google" id="ProtNLM"/>
    </source>
</evidence>
<name>A0A6G1HIK6_9PEZI</name>
<dbReference type="EMBL" id="ML996713">
    <property type="protein sequence ID" value="KAF2395605.1"/>
    <property type="molecule type" value="Genomic_DNA"/>
</dbReference>
<keyword evidence="1" id="KW-0732">Signal</keyword>
<gene>
    <name evidence="2" type="ORF">EJ06DRAFT_534870</name>
</gene>
<protein>
    <recommendedName>
        <fullName evidence="4">Cell wall protein</fullName>
    </recommendedName>
</protein>
<evidence type="ECO:0000313" key="2">
    <source>
        <dbReference type="EMBL" id="KAF2395605.1"/>
    </source>
</evidence>
<feature type="chain" id="PRO_5026185055" description="Cell wall protein" evidence="1">
    <location>
        <begin position="20"/>
        <end position="155"/>
    </location>
</feature>
<dbReference type="AlphaFoldDB" id="A0A6G1HIK6"/>
<evidence type="ECO:0000256" key="1">
    <source>
        <dbReference type="SAM" id="SignalP"/>
    </source>
</evidence>
<keyword evidence="3" id="KW-1185">Reference proteome</keyword>
<feature type="signal peptide" evidence="1">
    <location>
        <begin position="1"/>
        <end position="19"/>
    </location>
</feature>
<dbReference type="Proteomes" id="UP000799640">
    <property type="component" value="Unassembled WGS sequence"/>
</dbReference>
<accession>A0A6G1HIK6</accession>
<sequence length="155" mass="15927">MWSPIPLILLVLATPLTTATPSAKTTQLLSTLSSLTLTQSAALTALSRLQNLTTSAATDPLIHTAAKSDLQTFLTASAQLRANLLPLSSINPQITRALAALMASQAIDAGVANNLTGGPGDVPLLVRLRQDLAVGLEKCDSMKAMATGGPAPMVT</sequence>
<proteinExistence type="predicted"/>
<reference evidence="2" key="1">
    <citation type="journal article" date="2020" name="Stud. Mycol.">
        <title>101 Dothideomycetes genomes: a test case for predicting lifestyles and emergence of pathogens.</title>
        <authorList>
            <person name="Haridas S."/>
            <person name="Albert R."/>
            <person name="Binder M."/>
            <person name="Bloem J."/>
            <person name="Labutti K."/>
            <person name="Salamov A."/>
            <person name="Andreopoulos B."/>
            <person name="Baker S."/>
            <person name="Barry K."/>
            <person name="Bills G."/>
            <person name="Bluhm B."/>
            <person name="Cannon C."/>
            <person name="Castanera R."/>
            <person name="Culley D."/>
            <person name="Daum C."/>
            <person name="Ezra D."/>
            <person name="Gonzalez J."/>
            <person name="Henrissat B."/>
            <person name="Kuo A."/>
            <person name="Liang C."/>
            <person name="Lipzen A."/>
            <person name="Lutzoni F."/>
            <person name="Magnuson J."/>
            <person name="Mondo S."/>
            <person name="Nolan M."/>
            <person name="Ohm R."/>
            <person name="Pangilinan J."/>
            <person name="Park H.-J."/>
            <person name="Ramirez L."/>
            <person name="Alfaro M."/>
            <person name="Sun H."/>
            <person name="Tritt A."/>
            <person name="Yoshinaga Y."/>
            <person name="Zwiers L.-H."/>
            <person name="Turgeon B."/>
            <person name="Goodwin S."/>
            <person name="Spatafora J."/>
            <person name="Crous P."/>
            <person name="Grigoriev I."/>
        </authorList>
    </citation>
    <scope>NUCLEOTIDE SEQUENCE</scope>
    <source>
        <strain evidence="2">CBS 262.69</strain>
    </source>
</reference>
<evidence type="ECO:0000313" key="3">
    <source>
        <dbReference type="Proteomes" id="UP000799640"/>
    </source>
</evidence>
<organism evidence="2 3">
    <name type="scientific">Trichodelitschia bisporula</name>
    <dbReference type="NCBI Taxonomy" id="703511"/>
    <lineage>
        <taxon>Eukaryota</taxon>
        <taxon>Fungi</taxon>
        <taxon>Dikarya</taxon>
        <taxon>Ascomycota</taxon>
        <taxon>Pezizomycotina</taxon>
        <taxon>Dothideomycetes</taxon>
        <taxon>Dothideomycetes incertae sedis</taxon>
        <taxon>Phaeotrichales</taxon>
        <taxon>Phaeotrichaceae</taxon>
        <taxon>Trichodelitschia</taxon>
    </lineage>
</organism>